<evidence type="ECO:0000313" key="2">
    <source>
        <dbReference type="Proteomes" id="UP000053989"/>
    </source>
</evidence>
<feature type="non-terminal residue" evidence="1">
    <location>
        <position position="1"/>
    </location>
</feature>
<keyword evidence="2" id="KW-1185">Reference proteome</keyword>
<name>A0A0C2ZXE1_9AGAM</name>
<reference evidence="2" key="2">
    <citation type="submission" date="2015-01" db="EMBL/GenBank/DDBJ databases">
        <title>Evolutionary Origins and Diversification of the Mycorrhizal Mutualists.</title>
        <authorList>
            <consortium name="DOE Joint Genome Institute"/>
            <consortium name="Mycorrhizal Genomics Consortium"/>
            <person name="Kohler A."/>
            <person name="Kuo A."/>
            <person name="Nagy L.G."/>
            <person name="Floudas D."/>
            <person name="Copeland A."/>
            <person name="Barry K.W."/>
            <person name="Cichocki N."/>
            <person name="Veneault-Fourrey C."/>
            <person name="LaButti K."/>
            <person name="Lindquist E.A."/>
            <person name="Lipzen A."/>
            <person name="Lundell T."/>
            <person name="Morin E."/>
            <person name="Murat C."/>
            <person name="Riley R."/>
            <person name="Ohm R."/>
            <person name="Sun H."/>
            <person name="Tunlid A."/>
            <person name="Henrissat B."/>
            <person name="Grigoriev I.V."/>
            <person name="Hibbett D.S."/>
            <person name="Martin F."/>
        </authorList>
    </citation>
    <scope>NUCLEOTIDE SEQUENCE [LARGE SCALE GENOMIC DNA]</scope>
    <source>
        <strain evidence="2">Foug A</strain>
    </source>
</reference>
<protein>
    <recommendedName>
        <fullName evidence="3">CCHC-type domain-containing protein</fullName>
    </recommendedName>
</protein>
<dbReference type="InParanoid" id="A0A0C2ZXE1"/>
<evidence type="ECO:0008006" key="3">
    <source>
        <dbReference type="Google" id="ProtNLM"/>
    </source>
</evidence>
<dbReference type="OrthoDB" id="4230923at2759"/>
<proteinExistence type="predicted"/>
<sequence>KLLPELTRCMKCQSFGSHCTKECQSPWDTCRTCAREHCTKNCTVTTPDKHHCVNCKADRHAAWDCKCPTFINLSKCYHSHLPDVAYRYFPKSDDPATWIRENEADQAWNEPPRDENG</sequence>
<organism evidence="1 2">
    <name type="scientific">Scleroderma citrinum Foug A</name>
    <dbReference type="NCBI Taxonomy" id="1036808"/>
    <lineage>
        <taxon>Eukaryota</taxon>
        <taxon>Fungi</taxon>
        <taxon>Dikarya</taxon>
        <taxon>Basidiomycota</taxon>
        <taxon>Agaricomycotina</taxon>
        <taxon>Agaricomycetes</taxon>
        <taxon>Agaricomycetidae</taxon>
        <taxon>Boletales</taxon>
        <taxon>Sclerodermatineae</taxon>
        <taxon>Sclerodermataceae</taxon>
        <taxon>Scleroderma</taxon>
    </lineage>
</organism>
<dbReference type="EMBL" id="KN822105">
    <property type="protein sequence ID" value="KIM57127.1"/>
    <property type="molecule type" value="Genomic_DNA"/>
</dbReference>
<dbReference type="Proteomes" id="UP000053989">
    <property type="component" value="Unassembled WGS sequence"/>
</dbReference>
<dbReference type="HOGENOM" id="CLU_138299_0_0_1"/>
<accession>A0A0C2ZXE1</accession>
<dbReference type="AlphaFoldDB" id="A0A0C2ZXE1"/>
<evidence type="ECO:0000313" key="1">
    <source>
        <dbReference type="EMBL" id="KIM57127.1"/>
    </source>
</evidence>
<reference evidence="1 2" key="1">
    <citation type="submission" date="2014-04" db="EMBL/GenBank/DDBJ databases">
        <authorList>
            <consortium name="DOE Joint Genome Institute"/>
            <person name="Kuo A."/>
            <person name="Kohler A."/>
            <person name="Nagy L.G."/>
            <person name="Floudas D."/>
            <person name="Copeland A."/>
            <person name="Barry K.W."/>
            <person name="Cichocki N."/>
            <person name="Veneault-Fourrey C."/>
            <person name="LaButti K."/>
            <person name="Lindquist E.A."/>
            <person name="Lipzen A."/>
            <person name="Lundell T."/>
            <person name="Morin E."/>
            <person name="Murat C."/>
            <person name="Sun H."/>
            <person name="Tunlid A."/>
            <person name="Henrissat B."/>
            <person name="Grigoriev I.V."/>
            <person name="Hibbett D.S."/>
            <person name="Martin F."/>
            <person name="Nordberg H.P."/>
            <person name="Cantor M.N."/>
            <person name="Hua S.X."/>
        </authorList>
    </citation>
    <scope>NUCLEOTIDE SEQUENCE [LARGE SCALE GENOMIC DNA]</scope>
    <source>
        <strain evidence="1 2">Foug A</strain>
    </source>
</reference>
<gene>
    <name evidence="1" type="ORF">SCLCIDRAFT_131171</name>
</gene>